<proteinExistence type="predicted"/>
<evidence type="ECO:0000313" key="1">
    <source>
        <dbReference type="EMBL" id="NOK35335.1"/>
    </source>
</evidence>
<accession>A0A7Y4KK86</accession>
<name>A0A7Y4KK86_9BACT</name>
<dbReference type="Proteomes" id="UP000563426">
    <property type="component" value="Unassembled WGS sequence"/>
</dbReference>
<gene>
    <name evidence="1" type="ORF">HMI49_19210</name>
</gene>
<dbReference type="RefSeq" id="WP_158616912.1">
    <property type="nucleotide sequence ID" value="NZ_JABFJV010000104.1"/>
</dbReference>
<reference evidence="1 2" key="1">
    <citation type="submission" date="2020-05" db="EMBL/GenBank/DDBJ databases">
        <authorList>
            <person name="Whitworth D."/>
        </authorList>
    </citation>
    <scope>NUCLEOTIDE SEQUENCE [LARGE SCALE GENOMIC DNA]</scope>
    <source>
        <strain evidence="1 2">AB043B</strain>
    </source>
</reference>
<protein>
    <submittedName>
        <fullName evidence="1">Uncharacterized protein</fullName>
    </submittedName>
</protein>
<dbReference type="EMBL" id="JABFJV010000104">
    <property type="protein sequence ID" value="NOK35335.1"/>
    <property type="molecule type" value="Genomic_DNA"/>
</dbReference>
<dbReference type="OrthoDB" id="5382935at2"/>
<sequence>MDVQLAAEGTMTHFLNIDLELRGTAGVRELIQALEPSMLVLRMTDTEASLEHREQPQSVEEGLHWLAQVVESLPADARRQWDACETRTMDVGIQAEPQQVAALFSVSRDAMAALLRIGAELLFTVYAPCTDRLATP</sequence>
<comment type="caution">
    <text evidence="1">The sequence shown here is derived from an EMBL/GenBank/DDBJ whole genome shotgun (WGS) entry which is preliminary data.</text>
</comment>
<organism evidence="1 2">
    <name type="scientific">Corallococcus exercitus</name>
    <dbReference type="NCBI Taxonomy" id="2316736"/>
    <lineage>
        <taxon>Bacteria</taxon>
        <taxon>Pseudomonadati</taxon>
        <taxon>Myxococcota</taxon>
        <taxon>Myxococcia</taxon>
        <taxon>Myxococcales</taxon>
        <taxon>Cystobacterineae</taxon>
        <taxon>Myxococcaceae</taxon>
        <taxon>Corallococcus</taxon>
    </lineage>
</organism>
<evidence type="ECO:0000313" key="2">
    <source>
        <dbReference type="Proteomes" id="UP000563426"/>
    </source>
</evidence>
<dbReference type="AlphaFoldDB" id="A0A7Y4KK86"/>
<keyword evidence="2" id="KW-1185">Reference proteome</keyword>